<dbReference type="AlphaFoldDB" id="A0A6L6XK86"/>
<name>A0A6L6XK86_9ACTN</name>
<keyword evidence="5" id="KW-1185">Reference proteome</keyword>
<feature type="region of interest" description="Disordered" evidence="1">
    <location>
        <begin position="231"/>
        <end position="250"/>
    </location>
</feature>
<organism evidence="4 5">
    <name type="scientific">Nocardioides agri</name>
    <dbReference type="NCBI Taxonomy" id="2682843"/>
    <lineage>
        <taxon>Bacteria</taxon>
        <taxon>Bacillati</taxon>
        <taxon>Actinomycetota</taxon>
        <taxon>Actinomycetes</taxon>
        <taxon>Propionibacteriales</taxon>
        <taxon>Nocardioidaceae</taxon>
        <taxon>Nocardioides</taxon>
    </lineage>
</organism>
<feature type="transmembrane region" description="Helical" evidence="2">
    <location>
        <begin position="107"/>
        <end position="130"/>
    </location>
</feature>
<evidence type="ECO:0000256" key="2">
    <source>
        <dbReference type="SAM" id="Phobius"/>
    </source>
</evidence>
<evidence type="ECO:0000313" key="4">
    <source>
        <dbReference type="EMBL" id="MVQ47594.1"/>
    </source>
</evidence>
<evidence type="ECO:0000256" key="1">
    <source>
        <dbReference type="SAM" id="MobiDB-lite"/>
    </source>
</evidence>
<reference evidence="4 5" key="1">
    <citation type="submission" date="2019-12" db="EMBL/GenBank/DDBJ databases">
        <authorList>
            <person name="Huq M.A."/>
        </authorList>
    </citation>
    <scope>NUCLEOTIDE SEQUENCE [LARGE SCALE GENOMIC DNA]</scope>
    <source>
        <strain evidence="4 5">MAH-18</strain>
    </source>
</reference>
<feature type="transmembrane region" description="Helical" evidence="2">
    <location>
        <begin position="176"/>
        <end position="194"/>
    </location>
</feature>
<dbReference type="SUPFAM" id="SSF48317">
    <property type="entry name" value="Acid phosphatase/Vanadium-dependent haloperoxidase"/>
    <property type="match status" value="1"/>
</dbReference>
<feature type="transmembrane region" description="Helical" evidence="2">
    <location>
        <begin position="206"/>
        <end position="224"/>
    </location>
</feature>
<dbReference type="PANTHER" id="PTHR14969">
    <property type="entry name" value="SPHINGOSINE-1-PHOSPHATE PHOSPHOHYDROLASE"/>
    <property type="match status" value="1"/>
</dbReference>
<dbReference type="InterPro" id="IPR000326">
    <property type="entry name" value="PAP2/HPO"/>
</dbReference>
<proteinExistence type="predicted"/>
<feature type="transmembrane region" description="Helical" evidence="2">
    <location>
        <begin position="23"/>
        <end position="45"/>
    </location>
</feature>
<dbReference type="CDD" id="cd03392">
    <property type="entry name" value="PAP2_like_2"/>
    <property type="match status" value="1"/>
</dbReference>
<comment type="caution">
    <text evidence="4">The sequence shown here is derived from an EMBL/GenBank/DDBJ whole genome shotgun (WGS) entry which is preliminary data.</text>
</comment>
<protein>
    <submittedName>
        <fullName evidence="4">Phosphatase PAP2 family protein</fullName>
    </submittedName>
</protein>
<dbReference type="Proteomes" id="UP000473525">
    <property type="component" value="Unassembled WGS sequence"/>
</dbReference>
<sequence>MTMLTRWHDDQSRPTAKEAARDLGVRVVAPLFVWWLAVLAIGWALTDGPLKEFGVSEEKLNKSMASSRTPFLDNVTLVFSWVGATVSIIGVCLIVVGLVWWHTRQWWYAVVPLIAISAQALVFFFTTLLIDRERPDVEKLDDSPPTSSFPSGHTGAATGLYFTLALMALRIRQPALRAVVVTVCLLVPFAVGTARLYRGMHHLSDVAVAMVNGLVACLLAWHWLRRGDEDGDGSADGRTESKRPADQTFA</sequence>
<dbReference type="RefSeq" id="WP_157339760.1">
    <property type="nucleotide sequence ID" value="NZ_WSEK01000003.1"/>
</dbReference>
<feature type="transmembrane region" description="Helical" evidence="2">
    <location>
        <begin position="150"/>
        <end position="169"/>
    </location>
</feature>
<dbReference type="Pfam" id="PF01569">
    <property type="entry name" value="PAP2"/>
    <property type="match status" value="1"/>
</dbReference>
<evidence type="ECO:0000313" key="5">
    <source>
        <dbReference type="Proteomes" id="UP000473525"/>
    </source>
</evidence>
<feature type="domain" description="Phosphatidic acid phosphatase type 2/haloperoxidase" evidence="3">
    <location>
        <begin position="111"/>
        <end position="221"/>
    </location>
</feature>
<feature type="transmembrane region" description="Helical" evidence="2">
    <location>
        <begin position="78"/>
        <end position="100"/>
    </location>
</feature>
<keyword evidence="2" id="KW-1133">Transmembrane helix</keyword>
<accession>A0A6L6XK86</accession>
<dbReference type="Gene3D" id="1.20.144.10">
    <property type="entry name" value="Phosphatidic acid phosphatase type 2/haloperoxidase"/>
    <property type="match status" value="1"/>
</dbReference>
<keyword evidence="2" id="KW-0472">Membrane</keyword>
<dbReference type="InterPro" id="IPR036938">
    <property type="entry name" value="PAP2/HPO_sf"/>
</dbReference>
<dbReference type="SMART" id="SM00014">
    <property type="entry name" value="acidPPc"/>
    <property type="match status" value="1"/>
</dbReference>
<dbReference type="PANTHER" id="PTHR14969:SF13">
    <property type="entry name" value="AT30094P"/>
    <property type="match status" value="1"/>
</dbReference>
<keyword evidence="2" id="KW-0812">Transmembrane</keyword>
<evidence type="ECO:0000259" key="3">
    <source>
        <dbReference type="SMART" id="SM00014"/>
    </source>
</evidence>
<dbReference type="EMBL" id="WSEK01000003">
    <property type="protein sequence ID" value="MVQ47594.1"/>
    <property type="molecule type" value="Genomic_DNA"/>
</dbReference>
<feature type="compositionally biased region" description="Basic and acidic residues" evidence="1">
    <location>
        <begin position="235"/>
        <end position="250"/>
    </location>
</feature>
<gene>
    <name evidence="4" type="ORF">GON03_00240</name>
</gene>